<dbReference type="AlphaFoldDB" id="A0AAW2IB07"/>
<comment type="caution">
    <text evidence="3">The sequence shown here is derived from an EMBL/GenBank/DDBJ whole genome shotgun (WGS) entry which is preliminary data.</text>
</comment>
<reference evidence="3" key="1">
    <citation type="journal article" date="2024" name="Gigascience">
        <title>Chromosome-level genome of the poultry shaft louse Menopon gallinae provides insight into the host-switching and adaptive evolution of parasitic lice.</title>
        <authorList>
            <person name="Xu Y."/>
            <person name="Ma L."/>
            <person name="Liu S."/>
            <person name="Liang Y."/>
            <person name="Liu Q."/>
            <person name="He Z."/>
            <person name="Tian L."/>
            <person name="Duan Y."/>
            <person name="Cai W."/>
            <person name="Li H."/>
            <person name="Song F."/>
        </authorList>
    </citation>
    <scope>NUCLEOTIDE SEQUENCE</scope>
    <source>
        <strain evidence="3">Cailab_2023a</strain>
    </source>
</reference>
<dbReference type="SUPFAM" id="SSF50978">
    <property type="entry name" value="WD40 repeat-like"/>
    <property type="match status" value="1"/>
</dbReference>
<name>A0AAW2IB07_9NEOP</name>
<feature type="coiled-coil region" evidence="2">
    <location>
        <begin position="914"/>
        <end position="948"/>
    </location>
</feature>
<evidence type="ECO:0000256" key="1">
    <source>
        <dbReference type="PROSITE-ProRule" id="PRU00221"/>
    </source>
</evidence>
<dbReference type="PROSITE" id="PS50082">
    <property type="entry name" value="WD_REPEATS_2"/>
    <property type="match status" value="1"/>
</dbReference>
<gene>
    <name evidence="3" type="ORF">PYX00_000691</name>
</gene>
<evidence type="ECO:0000313" key="3">
    <source>
        <dbReference type="EMBL" id="KAL0279051.1"/>
    </source>
</evidence>
<keyword evidence="1" id="KW-0853">WD repeat</keyword>
<dbReference type="SUPFAM" id="SSF69322">
    <property type="entry name" value="Tricorn protease domain 2"/>
    <property type="match status" value="1"/>
</dbReference>
<dbReference type="InterPro" id="IPR015943">
    <property type="entry name" value="WD40/YVTN_repeat-like_dom_sf"/>
</dbReference>
<accession>A0AAW2IB07</accession>
<sequence length="1240" mass="143945">MSVPIIQPRALFGLRASIPRNVFFVTDMEVLYPCGAVIIIHKFTEKRQKYIKLMEKSVRTDYIAISPKRTMCAIVENTTPPQVLIYDLESLKRKRTLTLPADAEAKRIECIDFSHDGRYVMVLSGEPDWMMYSFNWERGKIETSVRANYPNNPTGVSRVICSPGDNSNVVLIGNGLFRMMIMQETVWRQYGYQKAEHLNITSCCFLGVDRILIGTVDGLLLLVEVGELKFTYEATVVKQISPKADKDEEEALAVGSATLLARTPVPEADINKDRAVRALIAFTRGFAYSCGAGMVYFFEKTAPSKYVRRNIYKIDEPDYREVQKEEANVIRHLDINPSESYLLATTYRSHIYSVKLWGLDYSIAGEVLFTFLCETYHSGPVGGLATCIWKPIFMTCGAIDRTIRIWNYDTETIEMMKQYQEDIHGVSLHPTGLYAAVGFSDKLRFMTVMIDDLEVIREFPIRECALSSFGNMGHYLGAVNRDIIQVYSCVTFQIMAFLKGHNAKVTGLAWSTDDRKLVSCGTEGAVYEWDMTIGKRVGEVVTKGISHTGCCLTSDAKFIYVAGQDGVIREIFSSNITRTFDMNHKNLTGITLARSDLMMFVCSKAGSIFSLKMPLSEPMEYTNFQYHHSPITGIKLSMDDLTLITTSTAGVVGVWKLSQTEGRTIPVDKDFAYFNEILISQNDLEEKLATIRDLTQRMHELEMEHEYQMRHIEATYKDKMKDIHVTYTDAMDLLKENIEMLEMNHNTELSNITSDMNVMKERHEVAMLELEAKYNAQLIIVYDRYLALEEAKDTMIKDYEIKLAELEQSKTKTIESLTRTNESKLFNLSKMLDESLAEIEKERKDHDEMTRQIEDDNDREIQALRKGYEEGLAFEKESNIRLRGEAGVMKKKYLSAQKEISAIHMEIIFLESEQQKFKVSTRNLEKEISDLKKEVNERDSTIQDKERKIYDLKRRDQELERFKFVLNYKIKDLKNQIEPRDKEIREKKERISSMELELENLLKINSSLDINLTFMRDKLNQTFNSVRVYEKKYHRIMKTIKNVKIDIYNVSEHIQDFKLLQKGVAEMFHKYVSQDEYAFGRKNEEECQAEFTRQREYLERIVHELRRQVEKQREVHYGENMDFIEMNWAVMSEIYKIRKELKAAKRKVQDLELLLCFKTSKIYSPRKALQMVQEALKDPDEIRAEAGAAMEEATRRTELMKEEIKRLVDIYDKMKKDMPKEKEKTTHKQQKDFISFVIND</sequence>
<dbReference type="EMBL" id="JARGDH010000001">
    <property type="protein sequence ID" value="KAL0279051.1"/>
    <property type="molecule type" value="Genomic_DNA"/>
</dbReference>
<dbReference type="PANTHER" id="PTHR32215">
    <property type="entry name" value="CILIA- AND FLAGELLA-ASSOCIATED PROTEIN 57"/>
    <property type="match status" value="1"/>
</dbReference>
<feature type="coiled-coil region" evidence="2">
    <location>
        <begin position="796"/>
        <end position="859"/>
    </location>
</feature>
<evidence type="ECO:0000256" key="2">
    <source>
        <dbReference type="SAM" id="Coils"/>
    </source>
</evidence>
<protein>
    <recommendedName>
        <fullName evidence="4">Cilia- and flagella-associated protein 57</fullName>
    </recommendedName>
</protein>
<dbReference type="PROSITE" id="PS50294">
    <property type="entry name" value="WD_REPEATS_REGION"/>
    <property type="match status" value="1"/>
</dbReference>
<dbReference type="SMART" id="SM00320">
    <property type="entry name" value="WD40"/>
    <property type="match status" value="7"/>
</dbReference>
<dbReference type="Pfam" id="PF00400">
    <property type="entry name" value="WD40"/>
    <property type="match status" value="1"/>
</dbReference>
<feature type="coiled-coil region" evidence="2">
    <location>
        <begin position="1095"/>
        <end position="1154"/>
    </location>
</feature>
<dbReference type="Gene3D" id="2.130.10.10">
    <property type="entry name" value="YVTN repeat-like/Quinoprotein amine dehydrogenase"/>
    <property type="match status" value="2"/>
</dbReference>
<dbReference type="InterPro" id="IPR036322">
    <property type="entry name" value="WD40_repeat_dom_sf"/>
</dbReference>
<keyword evidence="2" id="KW-0175">Coiled coil</keyword>
<organism evidence="3">
    <name type="scientific">Menopon gallinae</name>
    <name type="common">poultry shaft louse</name>
    <dbReference type="NCBI Taxonomy" id="328185"/>
    <lineage>
        <taxon>Eukaryota</taxon>
        <taxon>Metazoa</taxon>
        <taxon>Ecdysozoa</taxon>
        <taxon>Arthropoda</taxon>
        <taxon>Hexapoda</taxon>
        <taxon>Insecta</taxon>
        <taxon>Pterygota</taxon>
        <taxon>Neoptera</taxon>
        <taxon>Paraneoptera</taxon>
        <taxon>Psocodea</taxon>
        <taxon>Troctomorpha</taxon>
        <taxon>Phthiraptera</taxon>
        <taxon>Amblycera</taxon>
        <taxon>Menoponidae</taxon>
        <taxon>Menopon</taxon>
    </lineage>
</organism>
<proteinExistence type="predicted"/>
<feature type="repeat" description="WD" evidence="1">
    <location>
        <begin position="498"/>
        <end position="539"/>
    </location>
</feature>
<evidence type="ECO:0008006" key="4">
    <source>
        <dbReference type="Google" id="ProtNLM"/>
    </source>
</evidence>
<dbReference type="InterPro" id="IPR001680">
    <property type="entry name" value="WD40_rpt"/>
</dbReference>
<dbReference type="InterPro" id="IPR052993">
    <property type="entry name" value="CFA-57"/>
</dbReference>
<dbReference type="PANTHER" id="PTHR32215:SF0">
    <property type="entry name" value="CILIA- AND FLAGELLA-ASSOCIATED PROTEIN 57"/>
    <property type="match status" value="1"/>
</dbReference>